<dbReference type="AlphaFoldDB" id="A0A1Y2CBP1"/>
<comment type="caution">
    <text evidence="2">The sequence shown here is derived from an EMBL/GenBank/DDBJ whole genome shotgun (WGS) entry which is preliminary data.</text>
</comment>
<reference evidence="2 3" key="1">
    <citation type="submission" date="2016-07" db="EMBL/GenBank/DDBJ databases">
        <title>Pervasive Adenine N6-methylation of Active Genes in Fungi.</title>
        <authorList>
            <consortium name="DOE Joint Genome Institute"/>
            <person name="Mondo S.J."/>
            <person name="Dannebaum R.O."/>
            <person name="Kuo R.C."/>
            <person name="Labutti K."/>
            <person name="Haridas S."/>
            <person name="Kuo A."/>
            <person name="Salamov A."/>
            <person name="Ahrendt S.R."/>
            <person name="Lipzen A."/>
            <person name="Sullivan W."/>
            <person name="Andreopoulos W.B."/>
            <person name="Clum A."/>
            <person name="Lindquist E."/>
            <person name="Daum C."/>
            <person name="Ramamoorthy G.K."/>
            <person name="Gryganskyi A."/>
            <person name="Culley D."/>
            <person name="Magnuson J.K."/>
            <person name="James T.Y."/>
            <person name="O'Malley M.A."/>
            <person name="Stajich J.E."/>
            <person name="Spatafora J.W."/>
            <person name="Visel A."/>
            <person name="Grigoriev I.V."/>
        </authorList>
    </citation>
    <scope>NUCLEOTIDE SEQUENCE [LARGE SCALE GENOMIC DNA]</scope>
    <source>
        <strain evidence="2 3">JEL800</strain>
    </source>
</reference>
<accession>A0A1Y2CBP1</accession>
<protein>
    <recommendedName>
        <fullName evidence="4">G-protein coupled receptors family 3 profile domain-containing protein</fullName>
    </recommendedName>
</protein>
<evidence type="ECO:0000313" key="3">
    <source>
        <dbReference type="Proteomes" id="UP000193642"/>
    </source>
</evidence>
<evidence type="ECO:0000313" key="2">
    <source>
        <dbReference type="EMBL" id="ORY44442.1"/>
    </source>
</evidence>
<gene>
    <name evidence="2" type="ORF">BCR33DRAFT_222123</name>
</gene>
<name>A0A1Y2CBP1_9FUNG</name>
<evidence type="ECO:0008006" key="4">
    <source>
        <dbReference type="Google" id="ProtNLM"/>
    </source>
</evidence>
<feature type="transmembrane region" description="Helical" evidence="1">
    <location>
        <begin position="123"/>
        <end position="141"/>
    </location>
</feature>
<feature type="transmembrane region" description="Helical" evidence="1">
    <location>
        <begin position="34"/>
        <end position="57"/>
    </location>
</feature>
<keyword evidence="3" id="KW-1185">Reference proteome</keyword>
<keyword evidence="1" id="KW-0472">Membrane</keyword>
<dbReference type="EMBL" id="MCGO01000022">
    <property type="protein sequence ID" value="ORY44442.1"/>
    <property type="molecule type" value="Genomic_DNA"/>
</dbReference>
<keyword evidence="1" id="KW-1133">Transmembrane helix</keyword>
<keyword evidence="1" id="KW-0812">Transmembrane</keyword>
<organism evidence="2 3">
    <name type="scientific">Rhizoclosmatium globosum</name>
    <dbReference type="NCBI Taxonomy" id="329046"/>
    <lineage>
        <taxon>Eukaryota</taxon>
        <taxon>Fungi</taxon>
        <taxon>Fungi incertae sedis</taxon>
        <taxon>Chytridiomycota</taxon>
        <taxon>Chytridiomycota incertae sedis</taxon>
        <taxon>Chytridiomycetes</taxon>
        <taxon>Chytridiales</taxon>
        <taxon>Chytriomycetaceae</taxon>
        <taxon>Rhizoclosmatium</taxon>
    </lineage>
</organism>
<feature type="transmembrane region" description="Helical" evidence="1">
    <location>
        <begin position="6"/>
        <end position="22"/>
    </location>
</feature>
<feature type="transmembrane region" description="Helical" evidence="1">
    <location>
        <begin position="89"/>
        <end position="111"/>
    </location>
</feature>
<dbReference type="Proteomes" id="UP000193642">
    <property type="component" value="Unassembled WGS sequence"/>
</dbReference>
<evidence type="ECO:0000256" key="1">
    <source>
        <dbReference type="SAM" id="Phobius"/>
    </source>
</evidence>
<proteinExistence type="predicted"/>
<feature type="transmembrane region" description="Helical" evidence="1">
    <location>
        <begin position="147"/>
        <end position="164"/>
    </location>
</feature>
<sequence>MLGLSFLICPLLMKAILVYIVYTAKTKQRKKIRWYSSMLLAGTGFLIAVNASILGWWQSTQSYEPIHYVVKGYEYIECNSFITVSAKTAGAVVSFVLAFTLFALLVIVLLVSHVHPVHNETNVVVIFCSLIVILAVPIKFLPFDENYAIREAIVIWMIGIYVPVTRITPKLYEIFARINHKTLQPQFTSNASQNSQLFTSIRDRRLISDTTQTSIRENHSPKAKIKSLIGLTSFRVRSRWRLHSSWIAVSQSTMCFVNTKLWIELVSNDGIYTFPILQDTHLEEKQSKVQVITKAGARKSPTGNDTFFSGYDLEVGFENCNEKKSLISDIHKAQLCVHNELKT</sequence>